<dbReference type="InterPro" id="IPR048366">
    <property type="entry name" value="TNP-like_GBD"/>
</dbReference>
<dbReference type="Pfam" id="PF21787">
    <property type="entry name" value="TNP-like_RNaseH_N"/>
    <property type="match status" value="1"/>
</dbReference>
<feature type="domain" description="Transposable element P transposase-like RNase H" evidence="1">
    <location>
        <begin position="2"/>
        <end position="116"/>
    </location>
</feature>
<dbReference type="EMBL" id="BLXT01002278">
    <property type="protein sequence ID" value="GFN92684.1"/>
    <property type="molecule type" value="Genomic_DNA"/>
</dbReference>
<accession>A0AAV3ZC21</accession>
<organism evidence="3 4">
    <name type="scientific">Plakobranchus ocellatus</name>
    <dbReference type="NCBI Taxonomy" id="259542"/>
    <lineage>
        <taxon>Eukaryota</taxon>
        <taxon>Metazoa</taxon>
        <taxon>Spiralia</taxon>
        <taxon>Lophotrochozoa</taxon>
        <taxon>Mollusca</taxon>
        <taxon>Gastropoda</taxon>
        <taxon>Heterobranchia</taxon>
        <taxon>Euthyneura</taxon>
        <taxon>Panpulmonata</taxon>
        <taxon>Sacoglossa</taxon>
        <taxon>Placobranchoidea</taxon>
        <taxon>Plakobranchidae</taxon>
        <taxon>Plakobranchus</taxon>
    </lineage>
</organism>
<dbReference type="Pfam" id="PF21788">
    <property type="entry name" value="TNP-like_GBD"/>
    <property type="match status" value="1"/>
</dbReference>
<evidence type="ECO:0000313" key="4">
    <source>
        <dbReference type="Proteomes" id="UP000735302"/>
    </source>
</evidence>
<dbReference type="Proteomes" id="UP000735302">
    <property type="component" value="Unassembled WGS sequence"/>
</dbReference>
<dbReference type="InterPro" id="IPR048365">
    <property type="entry name" value="TNP-like_RNaseH_N"/>
</dbReference>
<proteinExistence type="predicted"/>
<feature type="domain" description="Transposable element P transposase-like GTP-binding insertion" evidence="2">
    <location>
        <begin position="139"/>
        <end position="224"/>
    </location>
</feature>
<gene>
    <name evidence="3" type="ORF">PoB_001919000</name>
</gene>
<comment type="caution">
    <text evidence="3">The sequence shown here is derived from an EMBL/GenBank/DDBJ whole genome shotgun (WGS) entry which is preliminary data.</text>
</comment>
<reference evidence="3 4" key="1">
    <citation type="journal article" date="2021" name="Elife">
        <title>Chloroplast acquisition without the gene transfer in kleptoplastic sea slugs, Plakobranchus ocellatus.</title>
        <authorList>
            <person name="Maeda T."/>
            <person name="Takahashi S."/>
            <person name="Yoshida T."/>
            <person name="Shimamura S."/>
            <person name="Takaki Y."/>
            <person name="Nagai Y."/>
            <person name="Toyoda A."/>
            <person name="Suzuki Y."/>
            <person name="Arimoto A."/>
            <person name="Ishii H."/>
            <person name="Satoh N."/>
            <person name="Nishiyama T."/>
            <person name="Hasebe M."/>
            <person name="Maruyama T."/>
            <person name="Minagawa J."/>
            <person name="Obokata J."/>
            <person name="Shigenobu S."/>
        </authorList>
    </citation>
    <scope>NUCLEOTIDE SEQUENCE [LARGE SCALE GENOMIC DNA]</scope>
</reference>
<evidence type="ECO:0000313" key="3">
    <source>
        <dbReference type="EMBL" id="GFN92684.1"/>
    </source>
</evidence>
<sequence length="252" mass="28187">MTPNEKICALLLGEISIKPSLTYNPHQDLVEGFEIFGHFERTNTSSNSAPVFMVRGLLSKWKQPLAYILSKGPVKTNTLLSLIKETLQKLVELGLQPKVIICDQASNNRALFNRLGISMNRPFFDYDSFRVYGMFDFPHLINSILNNLYSNGFCVGDAKVCWSNISRLYEIDSKSPIGLYPKLTQRHIMLKNFSKLCVNFAIHILSHSVAAGIAIMVNSSTLPPEAMATANLQRNSTNFSTVLITKPSIVSR</sequence>
<evidence type="ECO:0000259" key="2">
    <source>
        <dbReference type="Pfam" id="PF21788"/>
    </source>
</evidence>
<keyword evidence="4" id="KW-1185">Reference proteome</keyword>
<dbReference type="AlphaFoldDB" id="A0AAV3ZC21"/>
<protein>
    <submittedName>
        <fullName evidence="3">Transposable element p transposase</fullName>
    </submittedName>
</protein>
<evidence type="ECO:0000259" key="1">
    <source>
        <dbReference type="Pfam" id="PF21787"/>
    </source>
</evidence>
<name>A0AAV3ZC21_9GAST</name>